<proteinExistence type="predicted"/>
<dbReference type="Pfam" id="PF00817">
    <property type="entry name" value="IMS"/>
    <property type="match status" value="1"/>
</dbReference>
<dbReference type="RefSeq" id="WP_146926998.1">
    <property type="nucleotide sequence ID" value="NZ_BJUB01000004.1"/>
</dbReference>
<evidence type="ECO:0000256" key="2">
    <source>
        <dbReference type="SAM" id="MobiDB-lite"/>
    </source>
</evidence>
<accession>A0A510V7S0</accession>
<feature type="region of interest" description="Disordered" evidence="2">
    <location>
        <begin position="353"/>
        <end position="373"/>
    </location>
</feature>
<comment type="caution">
    <text evidence="4">The sequence shown here is derived from an EMBL/GenBank/DDBJ whole genome shotgun (WGS) entry which is preliminary data.</text>
</comment>
<evidence type="ECO:0000259" key="3">
    <source>
        <dbReference type="PROSITE" id="PS50173"/>
    </source>
</evidence>
<evidence type="ECO:0000256" key="1">
    <source>
        <dbReference type="ARBA" id="ARBA00022763"/>
    </source>
</evidence>
<keyword evidence="1" id="KW-0227">DNA damage</keyword>
<name>A0A510V7S0_9CELL</name>
<dbReference type="InterPro" id="IPR001126">
    <property type="entry name" value="UmuC"/>
</dbReference>
<dbReference type="AlphaFoldDB" id="A0A510V7S0"/>
<gene>
    <name evidence="4" type="ORF">CXY01_17050</name>
</gene>
<dbReference type="OrthoDB" id="5244088at2"/>
<protein>
    <submittedName>
        <fullName evidence="4">DNA polymerase</fullName>
    </submittedName>
</protein>
<dbReference type="CDD" id="cd03468">
    <property type="entry name" value="PolY_like"/>
    <property type="match status" value="1"/>
</dbReference>
<dbReference type="PANTHER" id="PTHR35369">
    <property type="entry name" value="BLR3025 PROTEIN-RELATED"/>
    <property type="match status" value="1"/>
</dbReference>
<dbReference type="SUPFAM" id="SSF56672">
    <property type="entry name" value="DNA/RNA polymerases"/>
    <property type="match status" value="1"/>
</dbReference>
<evidence type="ECO:0000313" key="4">
    <source>
        <dbReference type="EMBL" id="GEK21185.1"/>
    </source>
</evidence>
<dbReference type="InterPro" id="IPR050356">
    <property type="entry name" value="SulA_CellDiv_inhibitor"/>
</dbReference>
<evidence type="ECO:0000313" key="5">
    <source>
        <dbReference type="Proteomes" id="UP000321118"/>
    </source>
</evidence>
<dbReference type="GO" id="GO:0006281">
    <property type="term" value="P:DNA repair"/>
    <property type="evidence" value="ECO:0007669"/>
    <property type="project" value="InterPro"/>
</dbReference>
<feature type="region of interest" description="Disordered" evidence="2">
    <location>
        <begin position="517"/>
        <end position="567"/>
    </location>
</feature>
<sequence>MSTRTTVLWVPDWPVVAAATSEEVPPHVPTAVHDGRQLTAVSALARAEGVRRGMRRRQAQGVCPELVLLPADDARDVRLFEPVAAAAETVVAGIEVVRAGMLLLPAGGASRYHGSEDALAERLIDAVAAGSGHECAVGTADGLLAAVLAARTGAVVPPGTSAAYLAPRAMGELVHAAVTDEAAAAVAQLVDLLHRLGLRRLGHLAALPPTDVHARFGRLGAWAQLLARGDDERPPARRRPEADLEVATDLDPPLDRVDSATFAGRRLAEELHALLVQHSVTCGRLQISARTDEGTDLVRTWRTDLGGWGGLTPARITDRIRWQLEGWLAAGAVETARARAAEDPAARARARTARDAVASGRDPWAHDDLPTDPWPDDDSRAVTLVHLAVTALDVAPAGAEQGRLWGGPSGGDLRAHRALDRVQGIVGGSGILVATLQGGRDVRDQVHLQPWGEQTEPARPVDRPWPGRLPDPAPATVLDPPERVDVRDAAGEPVVLDVRSGMRGEPAWVRWLPRVADEEPRERPGRRGGARRTHGAPAHRTSGHETSAYERSWRETPAPTARGRRRAEPWDVAVARSRVADDGPRAVAGWAGPWLLSERWWVSADDRPGLRAHLQVTFDDGRAVLLACTAGGWTCEATYD</sequence>
<dbReference type="PANTHER" id="PTHR35369:SF2">
    <property type="entry name" value="BLR3025 PROTEIN"/>
    <property type="match status" value="1"/>
</dbReference>
<organism evidence="4 5">
    <name type="scientific">Cellulomonas xylanilytica</name>
    <dbReference type="NCBI Taxonomy" id="233583"/>
    <lineage>
        <taxon>Bacteria</taxon>
        <taxon>Bacillati</taxon>
        <taxon>Actinomycetota</taxon>
        <taxon>Actinomycetes</taxon>
        <taxon>Micrococcales</taxon>
        <taxon>Cellulomonadaceae</taxon>
        <taxon>Cellulomonas</taxon>
    </lineage>
</organism>
<dbReference type="InterPro" id="IPR043502">
    <property type="entry name" value="DNA/RNA_pol_sf"/>
</dbReference>
<keyword evidence="5" id="KW-1185">Reference proteome</keyword>
<dbReference type="EMBL" id="BJUB01000004">
    <property type="protein sequence ID" value="GEK21185.1"/>
    <property type="molecule type" value="Genomic_DNA"/>
</dbReference>
<dbReference type="PROSITE" id="PS50173">
    <property type="entry name" value="UMUC"/>
    <property type="match status" value="1"/>
</dbReference>
<feature type="domain" description="UmuC" evidence="3">
    <location>
        <begin position="27"/>
        <end position="151"/>
    </location>
</feature>
<dbReference type="Gene3D" id="3.40.1170.60">
    <property type="match status" value="1"/>
</dbReference>
<reference evidence="4 5" key="1">
    <citation type="submission" date="2019-07" db="EMBL/GenBank/DDBJ databases">
        <title>Whole genome shotgun sequence of Cellulomonas xylanilytica NBRC 101102.</title>
        <authorList>
            <person name="Hosoyama A."/>
            <person name="Uohara A."/>
            <person name="Ohji S."/>
            <person name="Ichikawa N."/>
        </authorList>
    </citation>
    <scope>NUCLEOTIDE SEQUENCE [LARGE SCALE GENOMIC DNA]</scope>
    <source>
        <strain evidence="4 5">NBRC 101102</strain>
    </source>
</reference>
<dbReference type="Proteomes" id="UP000321118">
    <property type="component" value="Unassembled WGS sequence"/>
</dbReference>